<feature type="compositionally biased region" description="Low complexity" evidence="8">
    <location>
        <begin position="40"/>
        <end position="86"/>
    </location>
</feature>
<evidence type="ECO:0000256" key="7">
    <source>
        <dbReference type="HAMAP-Rule" id="MF_02065"/>
    </source>
</evidence>
<dbReference type="Proteomes" id="UP000031030">
    <property type="component" value="Unassembled WGS sequence"/>
</dbReference>
<keyword evidence="2 7" id="KW-0812">Transmembrane</keyword>
<evidence type="ECO:0000256" key="8">
    <source>
        <dbReference type="SAM" id="MobiDB-lite"/>
    </source>
</evidence>
<dbReference type="GO" id="GO:0005886">
    <property type="term" value="C:plasma membrane"/>
    <property type="evidence" value="ECO:0007669"/>
    <property type="project" value="UniProtKB-SubCell"/>
</dbReference>
<keyword evidence="3 7" id="KW-1133">Transmembrane helix</keyword>
<evidence type="ECO:0000256" key="4">
    <source>
        <dbReference type="ARBA" id="ARBA00023136"/>
    </source>
</evidence>
<evidence type="ECO:0000256" key="1">
    <source>
        <dbReference type="ARBA" id="ARBA00022475"/>
    </source>
</evidence>
<keyword evidence="1 7" id="KW-1003">Cell membrane</keyword>
<feature type="transmembrane region" description="Helical" evidence="7">
    <location>
        <begin position="169"/>
        <end position="190"/>
    </location>
</feature>
<comment type="caution">
    <text evidence="9">The sequence shown here is derived from an EMBL/GenBank/DDBJ whole genome shotgun (WGS) entry which is preliminary data.</text>
</comment>
<dbReference type="Pfam" id="PF02618">
    <property type="entry name" value="YceG"/>
    <property type="match status" value="1"/>
</dbReference>
<dbReference type="CDD" id="cd08010">
    <property type="entry name" value="MltG_like"/>
    <property type="match status" value="1"/>
</dbReference>
<dbReference type="RefSeq" id="WP_039396840.1">
    <property type="nucleotide sequence ID" value="NZ_JTDK01000006.1"/>
</dbReference>
<proteinExistence type="inferred from homology"/>
<dbReference type="AlphaFoldDB" id="A0A0B2A5N5"/>
<evidence type="ECO:0000256" key="6">
    <source>
        <dbReference type="ARBA" id="ARBA00023316"/>
    </source>
</evidence>
<gene>
    <name evidence="7" type="primary">mltG</name>
    <name evidence="9" type="ORF">LK09_05195</name>
</gene>
<comment type="catalytic activity">
    <reaction evidence="7">
        <text>a peptidoglycan chain = a peptidoglycan chain with N-acetyl-1,6-anhydromuramyl-[peptide] at the reducing end + a peptidoglycan chain with N-acetylglucosamine at the non-reducing end.</text>
        <dbReference type="EC" id="4.2.2.29"/>
    </reaction>
</comment>
<comment type="subcellular location">
    <subcellularLocation>
        <location evidence="7">Cell membrane</location>
        <topology evidence="7">Single-pass membrane protein</topology>
    </subcellularLocation>
</comment>
<sequence length="517" mass="54551">MADTPHDPQMPESSTPTPDAAARPAPAAPGSRRAAREAAARAAAAGAASHPVDPAAAHPATAASTPAAPAPDAGAASRPAAATRPAPQNPHRADPPTRAFDFSAEAPAPRSYAAQDAPAMARESYHAALATAERPVEDDAFAQLLSGEDHAVDDVQWITPQPPRKRRRWIGWTITLAVIVALVLGGVWVWNTYTPQLKNLFGTAAPADYPAGKAHGEAIVTVNSGDIPSTISSTLYKAGVTKSSNVFYQMLLDTGQNPTFYPGVYKLQKEMTAKAALSAMADSKNRLDHSVVLPEGLTQSQILQRVSTGLNIKLADLQAAVKNPKDYGVDAPSLEGWLFPALYTFNPGTSAHDVIKTMVDRMKQELSDAGVAAPDQQKILTIASIVQREARQAQDFPKVARVIDNRLAQGMKLQMDSTAQYGYGSLHNGTASSSSAALNDPNPWNTYVHTGLPKGPISSPGAAAIAAALNPAAGNWLYFVTVNMNTGQTVFSSNYADHQKAISQMQAWCKANPNSGC</sequence>
<keyword evidence="4 7" id="KW-0472">Membrane</keyword>
<comment type="similarity">
    <text evidence="7">Belongs to the transglycosylase MltG family.</text>
</comment>
<evidence type="ECO:0000313" key="10">
    <source>
        <dbReference type="Proteomes" id="UP000031030"/>
    </source>
</evidence>
<evidence type="ECO:0000256" key="5">
    <source>
        <dbReference type="ARBA" id="ARBA00023239"/>
    </source>
</evidence>
<dbReference type="InterPro" id="IPR003770">
    <property type="entry name" value="MLTG-like"/>
</dbReference>
<feature type="region of interest" description="Disordered" evidence="8">
    <location>
        <begin position="1"/>
        <end position="102"/>
    </location>
</feature>
<dbReference type="Gene3D" id="3.30.1490.480">
    <property type="entry name" value="Endolytic murein transglycosylase"/>
    <property type="match status" value="1"/>
</dbReference>
<dbReference type="Gene3D" id="3.30.160.60">
    <property type="entry name" value="Classic Zinc Finger"/>
    <property type="match status" value="1"/>
</dbReference>
<dbReference type="PANTHER" id="PTHR30518:SF2">
    <property type="entry name" value="ENDOLYTIC MUREIN TRANSGLYCOSYLASE"/>
    <property type="match status" value="1"/>
</dbReference>
<dbReference type="GO" id="GO:0009252">
    <property type="term" value="P:peptidoglycan biosynthetic process"/>
    <property type="evidence" value="ECO:0007669"/>
    <property type="project" value="UniProtKB-UniRule"/>
</dbReference>
<protein>
    <recommendedName>
        <fullName evidence="7">Endolytic murein transglycosylase</fullName>
        <ecNumber evidence="7">4.2.2.29</ecNumber>
    </recommendedName>
    <alternativeName>
        <fullName evidence="7">Peptidoglycan lytic transglycosylase</fullName>
    </alternativeName>
    <alternativeName>
        <fullName evidence="7">Peptidoglycan polymerization terminase</fullName>
    </alternativeName>
</protein>
<feature type="compositionally biased region" description="Low complexity" evidence="8">
    <location>
        <begin position="14"/>
        <end position="32"/>
    </location>
</feature>
<feature type="site" description="Important for catalytic activity" evidence="7">
    <location>
        <position position="389"/>
    </location>
</feature>
<accession>A0A0B2A5N5</accession>
<dbReference type="EMBL" id="JTDK01000006">
    <property type="protein sequence ID" value="KHK98400.1"/>
    <property type="molecule type" value="Genomic_DNA"/>
</dbReference>
<comment type="function">
    <text evidence="7">Functions as a peptidoglycan terminase that cleaves nascent peptidoglycan strands endolytically to terminate their elongation.</text>
</comment>
<dbReference type="NCBIfam" id="TIGR00247">
    <property type="entry name" value="endolytic transglycosylase MltG"/>
    <property type="match status" value="1"/>
</dbReference>
<name>A0A0B2A5N5_9MICO</name>
<dbReference type="PANTHER" id="PTHR30518">
    <property type="entry name" value="ENDOLYTIC MUREIN TRANSGLYCOSYLASE"/>
    <property type="match status" value="1"/>
</dbReference>
<reference evidence="9 10" key="1">
    <citation type="submission" date="2014-11" db="EMBL/GenBank/DDBJ databases">
        <title>Genome sequence of Microbacterium mangrovi MUSC 115(T).</title>
        <authorList>
            <person name="Lee L.-H."/>
        </authorList>
    </citation>
    <scope>NUCLEOTIDE SEQUENCE [LARGE SCALE GENOMIC DNA]</scope>
    <source>
        <strain evidence="9 10">MUSC 115</strain>
    </source>
</reference>
<evidence type="ECO:0000256" key="2">
    <source>
        <dbReference type="ARBA" id="ARBA00022692"/>
    </source>
</evidence>
<dbReference type="GO" id="GO:0008932">
    <property type="term" value="F:lytic endotransglycosylase activity"/>
    <property type="evidence" value="ECO:0007669"/>
    <property type="project" value="UniProtKB-UniRule"/>
</dbReference>
<keyword evidence="6 7" id="KW-0961">Cell wall biogenesis/degradation</keyword>
<dbReference type="STRING" id="1348253.LK09_05195"/>
<organism evidence="9 10">
    <name type="scientific">Microbacterium mangrovi</name>
    <dbReference type="NCBI Taxonomy" id="1348253"/>
    <lineage>
        <taxon>Bacteria</taxon>
        <taxon>Bacillati</taxon>
        <taxon>Actinomycetota</taxon>
        <taxon>Actinomycetes</taxon>
        <taxon>Micrococcales</taxon>
        <taxon>Microbacteriaceae</taxon>
        <taxon>Microbacterium</taxon>
    </lineage>
</organism>
<evidence type="ECO:0000313" key="9">
    <source>
        <dbReference type="EMBL" id="KHK98400.1"/>
    </source>
</evidence>
<evidence type="ECO:0000256" key="3">
    <source>
        <dbReference type="ARBA" id="ARBA00022989"/>
    </source>
</evidence>
<keyword evidence="10" id="KW-1185">Reference proteome</keyword>
<keyword evidence="5 7" id="KW-0456">Lyase</keyword>
<dbReference type="GO" id="GO:0071555">
    <property type="term" value="P:cell wall organization"/>
    <property type="evidence" value="ECO:0007669"/>
    <property type="project" value="UniProtKB-KW"/>
</dbReference>
<dbReference type="EC" id="4.2.2.29" evidence="7"/>
<dbReference type="HAMAP" id="MF_02065">
    <property type="entry name" value="MltG"/>
    <property type="match status" value="1"/>
</dbReference>